<dbReference type="Proteomes" id="UP000887574">
    <property type="component" value="Unplaced"/>
</dbReference>
<dbReference type="CDD" id="cd00742">
    <property type="entry name" value="FABP"/>
    <property type="match status" value="1"/>
</dbReference>
<dbReference type="AlphaFoldDB" id="A0A915EKX9"/>
<comment type="similarity">
    <text evidence="1 3">Belongs to the calycin superfamily. Fatty-acid binding protein (FABP) family.</text>
</comment>
<dbReference type="PROSITE" id="PS00214">
    <property type="entry name" value="FABP"/>
    <property type="match status" value="1"/>
</dbReference>
<dbReference type="PANTHER" id="PTHR11955">
    <property type="entry name" value="FATTY ACID BINDING PROTEIN"/>
    <property type="match status" value="1"/>
</dbReference>
<keyword evidence="2" id="KW-0446">Lipid-binding</keyword>
<dbReference type="InterPro" id="IPR012674">
    <property type="entry name" value="Calycin"/>
</dbReference>
<sequence>MADQFVGKWNLVDSDNFDAYMKQVGVGLVTRKIAANLKPTLDISTEGPNHWKIVSTSTFKTFATEFDLGKEFEEETADGRKMKSVFTMEDGKLVQNQTKISPSDKDSRFERFIQDGKLVITMQCGDVNAKRVYEKAT</sequence>
<dbReference type="SUPFAM" id="SSF50814">
    <property type="entry name" value="Lipocalins"/>
    <property type="match status" value="1"/>
</dbReference>
<dbReference type="WBParaSite" id="jg6988">
    <property type="protein sequence ID" value="jg6988"/>
    <property type="gene ID" value="jg6988"/>
</dbReference>
<proteinExistence type="inferred from homology"/>
<dbReference type="InterPro" id="IPR000566">
    <property type="entry name" value="Lipocln_cytosolic_FA-bd_dom"/>
</dbReference>
<evidence type="ECO:0000259" key="4">
    <source>
        <dbReference type="PROSITE" id="PS00214"/>
    </source>
</evidence>
<dbReference type="Pfam" id="PF00061">
    <property type="entry name" value="Lipocalin"/>
    <property type="match status" value="1"/>
</dbReference>
<evidence type="ECO:0000256" key="1">
    <source>
        <dbReference type="ARBA" id="ARBA00008390"/>
    </source>
</evidence>
<dbReference type="PRINTS" id="PR00178">
    <property type="entry name" value="FATTYACIDBP"/>
</dbReference>
<name>A0A915EKX9_9BILA</name>
<dbReference type="FunFam" id="2.40.128.20:FF:000001">
    <property type="entry name" value="Fatty acid-binding protein, adipocyte"/>
    <property type="match status" value="1"/>
</dbReference>
<dbReference type="Gene3D" id="2.40.128.20">
    <property type="match status" value="1"/>
</dbReference>
<dbReference type="InterPro" id="IPR031259">
    <property type="entry name" value="ILBP"/>
</dbReference>
<evidence type="ECO:0000313" key="5">
    <source>
        <dbReference type="Proteomes" id="UP000887574"/>
    </source>
</evidence>
<keyword evidence="3" id="KW-0813">Transport</keyword>
<protein>
    <submittedName>
        <fullName evidence="6">Cytosolic fatty-acid binding proteins domain-containing protein</fullName>
    </submittedName>
</protein>
<organism evidence="5 6">
    <name type="scientific">Ditylenchus dipsaci</name>
    <dbReference type="NCBI Taxonomy" id="166011"/>
    <lineage>
        <taxon>Eukaryota</taxon>
        <taxon>Metazoa</taxon>
        <taxon>Ecdysozoa</taxon>
        <taxon>Nematoda</taxon>
        <taxon>Chromadorea</taxon>
        <taxon>Rhabditida</taxon>
        <taxon>Tylenchina</taxon>
        <taxon>Tylenchomorpha</taxon>
        <taxon>Sphaerularioidea</taxon>
        <taxon>Anguinidae</taxon>
        <taxon>Anguininae</taxon>
        <taxon>Ditylenchus</taxon>
    </lineage>
</organism>
<dbReference type="InterPro" id="IPR000463">
    <property type="entry name" value="Fatty_acid-bd"/>
</dbReference>
<feature type="domain" description="Cytosolic fatty-acid binding proteins" evidence="4">
    <location>
        <begin position="7"/>
        <end position="24"/>
    </location>
</feature>
<dbReference type="GO" id="GO:0005504">
    <property type="term" value="F:fatty acid binding"/>
    <property type="evidence" value="ECO:0007669"/>
    <property type="project" value="UniProtKB-ARBA"/>
</dbReference>
<accession>A0A915EKX9</accession>
<reference evidence="6" key="1">
    <citation type="submission" date="2022-11" db="UniProtKB">
        <authorList>
            <consortium name="WormBaseParasite"/>
        </authorList>
    </citation>
    <scope>IDENTIFICATION</scope>
</reference>
<evidence type="ECO:0000313" key="6">
    <source>
        <dbReference type="WBParaSite" id="jg6988"/>
    </source>
</evidence>
<evidence type="ECO:0000256" key="2">
    <source>
        <dbReference type="ARBA" id="ARBA00023121"/>
    </source>
</evidence>
<evidence type="ECO:0000256" key="3">
    <source>
        <dbReference type="RuleBase" id="RU003696"/>
    </source>
</evidence>
<keyword evidence="5" id="KW-1185">Reference proteome</keyword>